<reference evidence="3 4" key="1">
    <citation type="journal article" date="2008" name="BMC Genomics">
        <title>Complete genome of Phenylobacterium zucineum - a novel facultative intracellular bacterium isolated from human erythroleukemia cell line K562.</title>
        <authorList>
            <person name="Luo Y."/>
            <person name="Xu X."/>
            <person name="Ding Z."/>
            <person name="Liu Z."/>
            <person name="Zhang B."/>
            <person name="Yan Z."/>
            <person name="Sun J."/>
            <person name="Hu S."/>
            <person name="Hu X."/>
        </authorList>
    </citation>
    <scope>NUCLEOTIDE SEQUENCE [LARGE SCALE GENOMIC DNA]</scope>
    <source>
        <strain evidence="3 4">HLK1</strain>
    </source>
</reference>
<dbReference type="Pfam" id="PF00501">
    <property type="entry name" value="AMP-binding"/>
    <property type="match status" value="1"/>
</dbReference>
<dbReference type="InterPro" id="IPR045851">
    <property type="entry name" value="AMP-bd_C_sf"/>
</dbReference>
<dbReference type="EMBL" id="CP000747">
    <property type="protein sequence ID" value="ACG78534.1"/>
    <property type="molecule type" value="Genomic_DNA"/>
</dbReference>
<dbReference type="InterPro" id="IPR020845">
    <property type="entry name" value="AMP-binding_CS"/>
</dbReference>
<dbReference type="Gene3D" id="3.30.300.30">
    <property type="match status" value="1"/>
</dbReference>
<gene>
    <name evidence="3" type="ordered locus">PHZ_c2123</name>
</gene>
<keyword evidence="4" id="KW-1185">Reference proteome</keyword>
<dbReference type="PANTHER" id="PTHR43767:SF7">
    <property type="entry name" value="MEDIUM_LONG-CHAIN-FATTY-ACID--COA LIGASE FADD8"/>
    <property type="match status" value="1"/>
</dbReference>
<dbReference type="OrthoDB" id="9803968at2"/>
<accession>B4REK8</accession>
<dbReference type="Gene3D" id="2.30.38.10">
    <property type="entry name" value="Luciferase, Domain 3"/>
    <property type="match status" value="1"/>
</dbReference>
<evidence type="ECO:0000313" key="3">
    <source>
        <dbReference type="EMBL" id="ACG78534.1"/>
    </source>
</evidence>
<organism evidence="3 4">
    <name type="scientific">Phenylobacterium zucineum (strain HLK1)</name>
    <dbReference type="NCBI Taxonomy" id="450851"/>
    <lineage>
        <taxon>Bacteria</taxon>
        <taxon>Pseudomonadati</taxon>
        <taxon>Pseudomonadota</taxon>
        <taxon>Alphaproteobacteria</taxon>
        <taxon>Caulobacterales</taxon>
        <taxon>Caulobacteraceae</taxon>
        <taxon>Phenylobacterium</taxon>
    </lineage>
</organism>
<dbReference type="GO" id="GO:0016877">
    <property type="term" value="F:ligase activity, forming carbon-sulfur bonds"/>
    <property type="evidence" value="ECO:0007669"/>
    <property type="project" value="UniProtKB-ARBA"/>
</dbReference>
<dbReference type="AlphaFoldDB" id="B4REK8"/>
<dbReference type="eggNOG" id="COG0318">
    <property type="taxonomic scope" value="Bacteria"/>
</dbReference>
<protein>
    <submittedName>
        <fullName evidence="3">AMP-dependent synthetase and ligase</fullName>
    </submittedName>
</protein>
<sequence>MSWPAASIAETLARLTAPGMPFETAPVEVHGRTVRAYVRAKPHMRAVLDESRRFGDRPYLVFEDERLSFETHWRAASAFGRLLVERYGIAKGDRVAVAMRNFPEWSVCAWGALAVGAVLTPLNAWEPGPVLARMLADSGAKVVAVDAERLERLRGEAVDAELILARGAGDAPTLADLIGPYADLPDAPAPDPGLSSDDPATIFYTSGTTGQAKGAWGTHRNIATNLVNTGFRAARAAVRRGDPWPPPAAALPAPRAQLLPLPFFHVTGFHSALVPAMANGGTLVLMYKWDAGRALDLIARERIQGLTLVPTQAWQLVEAAEGSEVDLGCVDTVGYGGAAAAPELAERVRAVFPAAWPGQGYGATETSSLTAANSHEDMMERPGSVGIAAPCCDLRVVDAEGSDVAPGEPGELWVSGPNVVLGYWNQPEATEAAFGGGWYRTGDIVRRDAEGFITLLDRAKDMLIRGGENIYCVEIEDVLMSHPAVAEAAVMGVPERVLGEVVGAVVRLRDGWAAAPEDLRRHAAARLPSHKVPVILQLRDAPFPRNAAGKALKRELRSELPARLA</sequence>
<dbReference type="RefSeq" id="WP_012522676.1">
    <property type="nucleotide sequence ID" value="NC_011144.1"/>
</dbReference>
<dbReference type="PROSITE" id="PS00455">
    <property type="entry name" value="AMP_BINDING"/>
    <property type="match status" value="1"/>
</dbReference>
<dbReference type="InterPro" id="IPR025110">
    <property type="entry name" value="AMP-bd_C"/>
</dbReference>
<feature type="domain" description="AMP-dependent synthetase/ligase" evidence="1">
    <location>
        <begin position="51"/>
        <end position="424"/>
    </location>
</feature>
<evidence type="ECO:0000259" key="1">
    <source>
        <dbReference type="Pfam" id="PF00501"/>
    </source>
</evidence>
<evidence type="ECO:0000313" key="4">
    <source>
        <dbReference type="Proteomes" id="UP000001868"/>
    </source>
</evidence>
<dbReference type="STRING" id="450851.PHZ_c2123"/>
<dbReference type="KEGG" id="pzu:PHZ_c2123"/>
<dbReference type="InterPro" id="IPR050237">
    <property type="entry name" value="ATP-dep_AMP-bd_enzyme"/>
</dbReference>
<dbReference type="Gene3D" id="3.40.50.980">
    <property type="match status" value="2"/>
</dbReference>
<dbReference type="PANTHER" id="PTHR43767">
    <property type="entry name" value="LONG-CHAIN-FATTY-ACID--COA LIGASE"/>
    <property type="match status" value="1"/>
</dbReference>
<feature type="domain" description="AMP-binding enzyme C-terminal" evidence="2">
    <location>
        <begin position="474"/>
        <end position="550"/>
    </location>
</feature>
<evidence type="ECO:0000259" key="2">
    <source>
        <dbReference type="Pfam" id="PF13193"/>
    </source>
</evidence>
<keyword evidence="3" id="KW-0436">Ligase</keyword>
<dbReference type="InterPro" id="IPR000873">
    <property type="entry name" value="AMP-dep_synth/lig_dom"/>
</dbReference>
<dbReference type="HOGENOM" id="CLU_000022_59_0_5"/>
<dbReference type="Proteomes" id="UP000001868">
    <property type="component" value="Chromosome"/>
</dbReference>
<dbReference type="Pfam" id="PF13193">
    <property type="entry name" value="AMP-binding_C"/>
    <property type="match status" value="1"/>
</dbReference>
<name>B4REK8_PHEZH</name>
<dbReference type="SUPFAM" id="SSF56801">
    <property type="entry name" value="Acetyl-CoA synthetase-like"/>
    <property type="match status" value="1"/>
</dbReference>
<proteinExistence type="predicted"/>